<evidence type="ECO:0000313" key="2">
    <source>
        <dbReference type="Proteomes" id="UP000528286"/>
    </source>
</evidence>
<protein>
    <submittedName>
        <fullName evidence="1">Uncharacterized protein</fullName>
    </submittedName>
</protein>
<keyword evidence="2" id="KW-1185">Reference proteome</keyword>
<dbReference type="RefSeq" id="WP_183366694.1">
    <property type="nucleotide sequence ID" value="NZ_JACIEZ010000004.1"/>
</dbReference>
<proteinExistence type="predicted"/>
<dbReference type="Proteomes" id="UP000528286">
    <property type="component" value="Unassembled WGS sequence"/>
</dbReference>
<dbReference type="EMBL" id="JACIEZ010000004">
    <property type="protein sequence ID" value="MBB4065411.1"/>
    <property type="molecule type" value="Genomic_DNA"/>
</dbReference>
<reference evidence="1 2" key="1">
    <citation type="submission" date="2020-08" db="EMBL/GenBank/DDBJ databases">
        <title>Genomic Encyclopedia of Type Strains, Phase IV (KMG-IV): sequencing the most valuable type-strain genomes for metagenomic binning, comparative biology and taxonomic classification.</title>
        <authorList>
            <person name="Goeker M."/>
        </authorList>
    </citation>
    <scope>NUCLEOTIDE SEQUENCE [LARGE SCALE GENOMIC DNA]</scope>
    <source>
        <strain evidence="1 2">DSM 29853</strain>
    </source>
</reference>
<gene>
    <name evidence="1" type="ORF">GGR23_002612</name>
</gene>
<name>A0A7W6J5Z6_9HYPH</name>
<sequence>MQPDESLARMSAAACSLLVGEVPVVESEVRPAFALEPLLVGRIGLDKLEFPARFRVERQRVPAVKLRELSPVCGGLPAFQFGYGCDGVVHLALVPLFHPVPFGRIAGDDKPMRHLRSAIRMGGLRPLIGIERSQIGKLILLIETIGLRRPAIEVKEQHFGCVQCLALIRRQPDERRLLAIENGLVHVADRCSPRDDRPAAKQRSVERIGDIILRRPILGIEAGADVLAGQAEGKQCSGIAANDPAKGKGRGKLVVDLEVALCVDVGRRATTRYLREGHQRLHRCLSSARAACCRDQGISAALRRSWR</sequence>
<evidence type="ECO:0000313" key="1">
    <source>
        <dbReference type="EMBL" id="MBB4065411.1"/>
    </source>
</evidence>
<accession>A0A7W6J5Z6</accession>
<organism evidence="1 2">
    <name type="scientific">Gellertiella hungarica</name>
    <dbReference type="NCBI Taxonomy" id="1572859"/>
    <lineage>
        <taxon>Bacteria</taxon>
        <taxon>Pseudomonadati</taxon>
        <taxon>Pseudomonadota</taxon>
        <taxon>Alphaproteobacteria</taxon>
        <taxon>Hyphomicrobiales</taxon>
        <taxon>Rhizobiaceae</taxon>
        <taxon>Gellertiella</taxon>
    </lineage>
</organism>
<dbReference type="AlphaFoldDB" id="A0A7W6J5Z6"/>
<comment type="caution">
    <text evidence="1">The sequence shown here is derived from an EMBL/GenBank/DDBJ whole genome shotgun (WGS) entry which is preliminary data.</text>
</comment>